<dbReference type="OrthoDB" id="19439at2759"/>
<evidence type="ECO:0000256" key="7">
    <source>
        <dbReference type="SAM" id="MobiDB-lite"/>
    </source>
</evidence>
<keyword evidence="9" id="KW-1185">Reference proteome</keyword>
<proteinExistence type="inferred from homology"/>
<evidence type="ECO:0000256" key="4">
    <source>
        <dbReference type="ARBA" id="ARBA00023128"/>
    </source>
</evidence>
<feature type="compositionally biased region" description="Polar residues" evidence="7">
    <location>
        <begin position="66"/>
        <end position="92"/>
    </location>
</feature>
<keyword evidence="4" id="KW-0496">Mitochondrion</keyword>
<evidence type="ECO:0000256" key="6">
    <source>
        <dbReference type="ARBA" id="ARBA00035191"/>
    </source>
</evidence>
<dbReference type="PANTHER" id="PTHR13477:SF0">
    <property type="entry name" value="LARGE RIBOSOMAL SUBUNIT PROTEIN ML49"/>
    <property type="match status" value="1"/>
</dbReference>
<protein>
    <recommendedName>
        <fullName evidence="6">Large ribosomal subunit protein mL49</fullName>
    </recommendedName>
</protein>
<dbReference type="Proteomes" id="UP000053617">
    <property type="component" value="Unassembled WGS sequence"/>
</dbReference>
<dbReference type="GeneID" id="25297848"/>
<evidence type="ECO:0000313" key="9">
    <source>
        <dbReference type="Proteomes" id="UP000053617"/>
    </source>
</evidence>
<dbReference type="AlphaFoldDB" id="A0A0D2FFC2"/>
<dbReference type="GO" id="GO:0003735">
    <property type="term" value="F:structural constituent of ribosome"/>
    <property type="evidence" value="ECO:0007669"/>
    <property type="project" value="InterPro"/>
</dbReference>
<feature type="region of interest" description="Disordered" evidence="7">
    <location>
        <begin position="49"/>
        <end position="92"/>
    </location>
</feature>
<comment type="subcellular location">
    <subcellularLocation>
        <location evidence="1">Mitochondrion</location>
    </subcellularLocation>
</comment>
<sequence>MKVPSTLLLRAMLRPQLPLCQIRLKSDWMPREKYAKITLLDKLHRRQKAALRKERQDSQLHAENMTAESLPQRSPSPIQNPTTLSSGPKGPTNTVSLHPFMITRTRFGSLPVYQSTKGGGTKHITTIRKISGDLTELATQVRTALGLEQSFVDFKGRRKENVAINWTTRQVVVRGWRGPEIMKWAELNGF</sequence>
<gene>
    <name evidence="8" type="ORF">Z518_09777</name>
</gene>
<reference evidence="8 9" key="1">
    <citation type="submission" date="2015-01" db="EMBL/GenBank/DDBJ databases">
        <title>The Genome Sequence of Rhinocladiella mackenzie CBS 650.93.</title>
        <authorList>
            <consortium name="The Broad Institute Genomics Platform"/>
            <person name="Cuomo C."/>
            <person name="de Hoog S."/>
            <person name="Gorbushina A."/>
            <person name="Stielow B."/>
            <person name="Teixiera M."/>
            <person name="Abouelleil A."/>
            <person name="Chapman S.B."/>
            <person name="Priest M."/>
            <person name="Young S.K."/>
            <person name="Wortman J."/>
            <person name="Nusbaum C."/>
            <person name="Birren B."/>
        </authorList>
    </citation>
    <scope>NUCLEOTIDE SEQUENCE [LARGE SCALE GENOMIC DNA]</scope>
    <source>
        <strain evidence="8 9">CBS 650.93</strain>
    </source>
</reference>
<feature type="compositionally biased region" description="Basic and acidic residues" evidence="7">
    <location>
        <begin position="51"/>
        <end position="60"/>
    </location>
</feature>
<dbReference type="HOGENOM" id="CLU_085757_1_0_1"/>
<evidence type="ECO:0000313" key="8">
    <source>
        <dbReference type="EMBL" id="KIX00712.1"/>
    </source>
</evidence>
<accession>A0A0D2FFC2</accession>
<dbReference type="RefSeq" id="XP_013267848.1">
    <property type="nucleotide sequence ID" value="XM_013412394.1"/>
</dbReference>
<evidence type="ECO:0000256" key="5">
    <source>
        <dbReference type="ARBA" id="ARBA00023274"/>
    </source>
</evidence>
<evidence type="ECO:0000256" key="2">
    <source>
        <dbReference type="ARBA" id="ARBA00005677"/>
    </source>
</evidence>
<dbReference type="Gene3D" id="3.30.780.10">
    <property type="entry name" value="SUI1-like domain"/>
    <property type="match status" value="1"/>
</dbReference>
<organism evidence="8 9">
    <name type="scientific">Rhinocladiella mackenziei CBS 650.93</name>
    <dbReference type="NCBI Taxonomy" id="1442369"/>
    <lineage>
        <taxon>Eukaryota</taxon>
        <taxon>Fungi</taxon>
        <taxon>Dikarya</taxon>
        <taxon>Ascomycota</taxon>
        <taxon>Pezizomycotina</taxon>
        <taxon>Eurotiomycetes</taxon>
        <taxon>Chaetothyriomycetidae</taxon>
        <taxon>Chaetothyriales</taxon>
        <taxon>Herpotrichiellaceae</taxon>
        <taxon>Rhinocladiella</taxon>
    </lineage>
</organism>
<keyword evidence="3" id="KW-0689">Ribosomal protein</keyword>
<evidence type="ECO:0000256" key="1">
    <source>
        <dbReference type="ARBA" id="ARBA00004173"/>
    </source>
</evidence>
<dbReference type="Pfam" id="PF05046">
    <property type="entry name" value="Img2"/>
    <property type="match status" value="1"/>
</dbReference>
<dbReference type="VEuPathDB" id="FungiDB:Z518_09777"/>
<dbReference type="EMBL" id="KN847482">
    <property type="protein sequence ID" value="KIX00712.1"/>
    <property type="molecule type" value="Genomic_DNA"/>
</dbReference>
<keyword evidence="5" id="KW-0687">Ribonucleoprotein</keyword>
<comment type="similarity">
    <text evidence="2">Belongs to the mitochondrion-specific ribosomal protein mL49 family.</text>
</comment>
<evidence type="ECO:0000256" key="3">
    <source>
        <dbReference type="ARBA" id="ARBA00022980"/>
    </source>
</evidence>
<dbReference type="InterPro" id="IPR007740">
    <property type="entry name" value="Ribosomal_mL49"/>
</dbReference>
<dbReference type="GO" id="GO:0005762">
    <property type="term" value="C:mitochondrial large ribosomal subunit"/>
    <property type="evidence" value="ECO:0007669"/>
    <property type="project" value="TreeGrafter"/>
</dbReference>
<dbReference type="PANTHER" id="PTHR13477">
    <property type="entry name" value="MITOCHONDRIAL 39S RIBOSOMAL PROTEIN L49"/>
    <property type="match status" value="1"/>
</dbReference>
<name>A0A0D2FFC2_9EURO</name>
<dbReference type="GO" id="GO:0006412">
    <property type="term" value="P:translation"/>
    <property type="evidence" value="ECO:0007669"/>
    <property type="project" value="InterPro"/>
</dbReference>